<dbReference type="InterPro" id="IPR002011">
    <property type="entry name" value="Tyr_kinase_rcpt_2_CS"/>
</dbReference>
<dbReference type="InterPro" id="IPR011009">
    <property type="entry name" value="Kinase-like_dom_sf"/>
</dbReference>
<evidence type="ECO:0000256" key="13">
    <source>
        <dbReference type="ARBA" id="ARBA00023170"/>
    </source>
</evidence>
<dbReference type="InterPro" id="IPR008266">
    <property type="entry name" value="Tyr_kinase_AS"/>
</dbReference>
<name>A0A9N9SAZ7_PHACE</name>
<evidence type="ECO:0000313" key="24">
    <source>
        <dbReference type="Proteomes" id="UP001153737"/>
    </source>
</evidence>
<dbReference type="InterPro" id="IPR023415">
    <property type="entry name" value="LDLR_class-A_CS"/>
</dbReference>
<dbReference type="Proteomes" id="UP001153737">
    <property type="component" value="Chromosome 13"/>
</dbReference>
<dbReference type="CDD" id="cd06263">
    <property type="entry name" value="MAM"/>
    <property type="match status" value="1"/>
</dbReference>
<keyword evidence="10 19" id="KW-0472">Membrane</keyword>
<keyword evidence="12" id="KW-1015">Disulfide bond</keyword>
<evidence type="ECO:0000256" key="6">
    <source>
        <dbReference type="ARBA" id="ARBA00022741"/>
    </source>
</evidence>
<protein>
    <recommendedName>
        <fullName evidence="18">Tyrosine-protein kinase receptor</fullName>
        <ecNumber evidence="18">2.7.10.1</ecNumber>
    </recommendedName>
</protein>
<dbReference type="InterPro" id="IPR036055">
    <property type="entry name" value="LDL_receptor-like_sf"/>
</dbReference>
<keyword evidence="13 18" id="KW-0675">Receptor</keyword>
<sequence>MVASRSYLPLTFLFILQTTSMQCQDEKKKGDEFSADTNEIKDIRPFSNTEDEHFKDIFDDFYGANIRYFRGPRSVPERSIASIRKRLNEERKRDEIMAADALPRMEPNDTGLVKHGTTDMDAGYEHAMNSEQLYNKQTDKIRQLHLQHSVEQPGEFEAGIDCDFENDCLWTWRKDVANGFFIAAGGAEGGGPAADADQREGGSFLLLRLPLESTEFHVTSPQFSPTTTSCKLALWIYQELMDGGFIRIVGYKSDDNTQWLVKSIPGDNSKKWRKYDMSVGKISKNFTIILEVVPSENMVTGATVAFDNIQLFHCYHKNDDTCSSMQYKCKATTTCINSTSICDITKDCLHGDDETHNCDQMPYGSRCSFEEDWCGWENVDVKSLEWARHNGSTPTNFTGPSFDHTFKNGSGNYLYVNMLKENAKFATAATLRSVDFNPPPRVHGNFSSRFYNSCAIRFYLHKTGKHKSAILLQVTELRPSENVSMEMLWSFNDHGDQWVRQVFILPNITHRYFIHFQARKGIRYMSDIAIDDVSLSPECFGLNIPKEELQGYNYWDVRAGLSPDQETHKDFVNKTYYEIRTCNAKGRFGPTQPDCTKAYNGTQINVRVVHEPGLTGVQKWVVPRDGYYTFILSGASGGRGSSAMGSSRGAMIRTIFDMKKGQEVFMLVGQEGTSSCVKSLGTLRNSSCRSNHVFRSGGVRGVLWIDINDSGGGGGGATYIFMRNRTKEKIPLAVAAGGGGLGLGRFSVDNVQQHGQAINKSRLPFTGRMYGPKSAGAGGGWNMFAGLVDPEHKPMMGSSLQAGGIGGKACYNSTDSRGDGGFGGGGGGCRYGGGGGGYAGGDAPSHDSTNGEGGYSYLDTSRADPRHSVVHAGFNTGAGYVVIVPEIDGCECDYKCAALDEKRSEVTCICPARWQLKEDKKTCQPLEKPVADVPYPTWFVVVLIVTVFCLVVAFGAVFFVLYNRYQQRATGIMRRKMLSSHELQLDRLRMASDSMMTEYNPNYEFGGIVYTLKDLKDIPRDQLRLVKALGQGAFGEVYQGFYRQRPCDTVEMPVAVKTLPEMSTSQAEMDFLMEALIMSKFNHPNIVHFIGVCFDKHPRFIVLELLAGGDLKNFLRESRPEPEKVSLLGMKDLILISIDVAKGCKYLEDNRFIHRDIAARNCLLTTKGPGRVVKIADFGMSRDVYRSDYYRKGGKAMLPIKWMPPEAFLDGIFTSKTDVWSFGVLLWEIMSMGYMPYTGCANRDVMQLVTSGGRLDPPANCPGPIYGIMTQCWHPTPEQRPTFATILERMGYCAQDPNVMSAPLPVFQRPPSYERDTTVMRPTTSEENCLQVVPTSSDYLIPNHTNPTTPDQIESTSSVEKLLPDSSDNWETSFIMPNSRSTQPLLMDNSREDEGAVTSVDKLLSIDNSTTNLKVSPISLPNAILTPSSHNNNTKSESTLKSGVSLDAGALAKQVMTSQNKTPLQPKKYANINTGEGVTSNGVLQNDPFSNHIAAGTKTETPILVGLNHTPFRNKMSNKKYIALHQSKELPRNRNTVKFG</sequence>
<evidence type="ECO:0000256" key="12">
    <source>
        <dbReference type="ARBA" id="ARBA00023157"/>
    </source>
</evidence>
<feature type="domain" description="MAM" evidence="22">
    <location>
        <begin position="365"/>
        <end position="541"/>
    </location>
</feature>
<dbReference type="SUPFAM" id="SSF49899">
    <property type="entry name" value="Concanavalin A-like lectins/glucanases"/>
    <property type="match status" value="2"/>
</dbReference>
<evidence type="ECO:0000256" key="11">
    <source>
        <dbReference type="ARBA" id="ARBA00023137"/>
    </source>
</evidence>
<evidence type="ECO:0000256" key="3">
    <source>
        <dbReference type="ARBA" id="ARBA00022679"/>
    </source>
</evidence>
<dbReference type="GO" id="GO:0007169">
    <property type="term" value="P:cell surface receptor protein tyrosine kinase signaling pathway"/>
    <property type="evidence" value="ECO:0007669"/>
    <property type="project" value="InterPro"/>
</dbReference>
<dbReference type="PROSITE" id="PS01209">
    <property type="entry name" value="LDLRA_1"/>
    <property type="match status" value="1"/>
</dbReference>
<dbReference type="Gene3D" id="2.60.120.200">
    <property type="match status" value="2"/>
</dbReference>
<evidence type="ECO:0000256" key="4">
    <source>
        <dbReference type="ARBA" id="ARBA00022692"/>
    </source>
</evidence>
<dbReference type="SMART" id="SM00137">
    <property type="entry name" value="MAM"/>
    <property type="match status" value="1"/>
</dbReference>
<evidence type="ECO:0000256" key="7">
    <source>
        <dbReference type="ARBA" id="ARBA00022777"/>
    </source>
</evidence>
<feature type="domain" description="MAM" evidence="22">
    <location>
        <begin position="160"/>
        <end position="316"/>
    </location>
</feature>
<evidence type="ECO:0000256" key="9">
    <source>
        <dbReference type="ARBA" id="ARBA00022989"/>
    </source>
</evidence>
<feature type="chain" id="PRO_5040346101" description="Tyrosine-protein kinase receptor" evidence="20">
    <location>
        <begin position="24"/>
        <end position="1540"/>
    </location>
</feature>
<keyword evidence="5 20" id="KW-0732">Signal</keyword>
<dbReference type="PROSITE" id="PS00239">
    <property type="entry name" value="RECEPTOR_TYR_KIN_II"/>
    <property type="match status" value="1"/>
</dbReference>
<dbReference type="FunFam" id="2.60.120.200:FF:000193">
    <property type="entry name" value="Tyrosine-protein kinase receptor"/>
    <property type="match status" value="1"/>
</dbReference>
<dbReference type="CDD" id="cd05036">
    <property type="entry name" value="PTKc_ALK_LTK"/>
    <property type="match status" value="1"/>
</dbReference>
<dbReference type="InterPro" id="IPR001245">
    <property type="entry name" value="Ser-Thr/Tyr_kinase_cat_dom"/>
</dbReference>
<dbReference type="Pfam" id="PF00629">
    <property type="entry name" value="MAM"/>
    <property type="match status" value="2"/>
</dbReference>
<dbReference type="EMBL" id="OU896719">
    <property type="protein sequence ID" value="CAG9816232.1"/>
    <property type="molecule type" value="Genomic_DNA"/>
</dbReference>
<evidence type="ECO:0000256" key="10">
    <source>
        <dbReference type="ARBA" id="ARBA00023136"/>
    </source>
</evidence>
<organism evidence="23 24">
    <name type="scientific">Phaedon cochleariae</name>
    <name type="common">Mustard beetle</name>
    <dbReference type="NCBI Taxonomy" id="80249"/>
    <lineage>
        <taxon>Eukaryota</taxon>
        <taxon>Metazoa</taxon>
        <taxon>Ecdysozoa</taxon>
        <taxon>Arthropoda</taxon>
        <taxon>Hexapoda</taxon>
        <taxon>Insecta</taxon>
        <taxon>Pterygota</taxon>
        <taxon>Neoptera</taxon>
        <taxon>Endopterygota</taxon>
        <taxon>Coleoptera</taxon>
        <taxon>Polyphaga</taxon>
        <taxon>Cucujiformia</taxon>
        <taxon>Chrysomeloidea</taxon>
        <taxon>Chrysomelidae</taxon>
        <taxon>Chrysomelinae</taxon>
        <taxon>Chrysomelini</taxon>
        <taxon>Phaedon</taxon>
    </lineage>
</organism>
<feature type="signal peptide" evidence="20">
    <location>
        <begin position="1"/>
        <end position="23"/>
    </location>
</feature>
<comment type="subcellular location">
    <subcellularLocation>
        <location evidence="1">Cell membrane</location>
        <topology evidence="1">Single-pass type I membrane protein</topology>
    </subcellularLocation>
</comment>
<dbReference type="PANTHER" id="PTHR24416:SF604">
    <property type="entry name" value="RECEPTOR PROTEIN-TYROSINE KINASE"/>
    <property type="match status" value="1"/>
</dbReference>
<dbReference type="InterPro" id="IPR000998">
    <property type="entry name" value="MAM_dom"/>
</dbReference>
<dbReference type="GO" id="GO:0004714">
    <property type="term" value="F:transmembrane receptor protein tyrosine kinase activity"/>
    <property type="evidence" value="ECO:0007669"/>
    <property type="project" value="UniProtKB-EC"/>
</dbReference>
<feature type="transmembrane region" description="Helical" evidence="19">
    <location>
        <begin position="938"/>
        <end position="965"/>
    </location>
</feature>
<gene>
    <name evidence="23" type="ORF">PHAECO_LOCUS3573</name>
</gene>
<dbReference type="Pfam" id="PF12810">
    <property type="entry name" value="ALK_LTK_GRD"/>
    <property type="match status" value="1"/>
</dbReference>
<dbReference type="SMART" id="SM00219">
    <property type="entry name" value="TyrKc"/>
    <property type="match status" value="1"/>
</dbReference>
<keyword evidence="11" id="KW-0829">Tyrosine-protein kinase</keyword>
<dbReference type="Gene3D" id="1.10.510.10">
    <property type="entry name" value="Transferase(Phosphotransferase) domain 1"/>
    <property type="match status" value="1"/>
</dbReference>
<dbReference type="PROSITE" id="PS50060">
    <property type="entry name" value="MAM_2"/>
    <property type="match status" value="2"/>
</dbReference>
<keyword evidence="9 19" id="KW-1133">Transmembrane helix</keyword>
<accession>A0A9N9SAZ7</accession>
<dbReference type="GO" id="GO:0043235">
    <property type="term" value="C:receptor complex"/>
    <property type="evidence" value="ECO:0007669"/>
    <property type="project" value="TreeGrafter"/>
</dbReference>
<keyword evidence="7" id="KW-0418">Kinase</keyword>
<dbReference type="InterPro" id="IPR013320">
    <property type="entry name" value="ConA-like_dom_sf"/>
</dbReference>
<dbReference type="GO" id="GO:0005524">
    <property type="term" value="F:ATP binding"/>
    <property type="evidence" value="ECO:0007669"/>
    <property type="project" value="UniProtKB-UniRule"/>
</dbReference>
<dbReference type="EC" id="2.7.10.1" evidence="18"/>
<dbReference type="PROSITE" id="PS50011">
    <property type="entry name" value="PROTEIN_KINASE_DOM"/>
    <property type="match status" value="1"/>
</dbReference>
<dbReference type="FunFam" id="1.10.510.10:FF:000113">
    <property type="entry name" value="Tyrosine-protein kinase receptor"/>
    <property type="match status" value="1"/>
</dbReference>
<keyword evidence="2" id="KW-1003">Cell membrane</keyword>
<evidence type="ECO:0000256" key="20">
    <source>
        <dbReference type="SAM" id="SignalP"/>
    </source>
</evidence>
<dbReference type="Gene3D" id="4.10.400.10">
    <property type="entry name" value="Low-density Lipoprotein Receptor"/>
    <property type="match status" value="1"/>
</dbReference>
<evidence type="ECO:0000259" key="21">
    <source>
        <dbReference type="PROSITE" id="PS50011"/>
    </source>
</evidence>
<keyword evidence="8 17" id="KW-0067">ATP-binding</keyword>
<dbReference type="PROSITE" id="PS50068">
    <property type="entry name" value="LDLRA_2"/>
    <property type="match status" value="1"/>
</dbReference>
<feature type="domain" description="Protein kinase" evidence="21">
    <location>
        <begin position="1023"/>
        <end position="1299"/>
    </location>
</feature>
<evidence type="ECO:0000256" key="2">
    <source>
        <dbReference type="ARBA" id="ARBA00022475"/>
    </source>
</evidence>
<keyword evidence="3" id="KW-0808">Transferase</keyword>
<dbReference type="Gene3D" id="3.30.200.20">
    <property type="entry name" value="Phosphorylase Kinase, domain 1"/>
    <property type="match status" value="1"/>
</dbReference>
<evidence type="ECO:0000313" key="23">
    <source>
        <dbReference type="EMBL" id="CAG9816232.1"/>
    </source>
</evidence>
<dbReference type="InterPro" id="IPR055163">
    <property type="entry name" value="ALK/LTK-like_GRD"/>
</dbReference>
<evidence type="ECO:0000259" key="22">
    <source>
        <dbReference type="PROSITE" id="PS50060"/>
    </source>
</evidence>
<reference evidence="23" key="1">
    <citation type="submission" date="2022-01" db="EMBL/GenBank/DDBJ databases">
        <authorList>
            <person name="King R."/>
        </authorList>
    </citation>
    <scope>NUCLEOTIDE SEQUENCE</scope>
</reference>
<proteinExistence type="inferred from homology"/>
<evidence type="ECO:0000256" key="1">
    <source>
        <dbReference type="ARBA" id="ARBA00004251"/>
    </source>
</evidence>
<reference evidence="23" key="2">
    <citation type="submission" date="2022-10" db="EMBL/GenBank/DDBJ databases">
        <authorList>
            <consortium name="ENA_rothamsted_submissions"/>
            <consortium name="culmorum"/>
            <person name="King R."/>
        </authorList>
    </citation>
    <scope>NUCLEOTIDE SEQUENCE</scope>
</reference>
<dbReference type="InterPro" id="IPR017441">
    <property type="entry name" value="Protein_kinase_ATP_BS"/>
</dbReference>
<evidence type="ECO:0000256" key="16">
    <source>
        <dbReference type="PROSITE-ProRule" id="PRU00124"/>
    </source>
</evidence>
<evidence type="ECO:0000256" key="15">
    <source>
        <dbReference type="ARBA" id="ARBA00051243"/>
    </source>
</evidence>
<evidence type="ECO:0000256" key="5">
    <source>
        <dbReference type="ARBA" id="ARBA00022729"/>
    </source>
</evidence>
<comment type="similarity">
    <text evidence="18">Belongs to the protein kinase superfamily. Tyr protein kinase family. Insulin receptor subfamily.</text>
</comment>
<keyword evidence="6 17" id="KW-0547">Nucleotide-binding</keyword>
<dbReference type="PRINTS" id="PR00109">
    <property type="entry name" value="TYRKINASE"/>
</dbReference>
<dbReference type="SUPFAM" id="SSF56112">
    <property type="entry name" value="Protein kinase-like (PK-like)"/>
    <property type="match status" value="1"/>
</dbReference>
<dbReference type="FunFam" id="3.30.200.20:FF:000117">
    <property type="entry name" value="Tyrosine-protein kinase receptor"/>
    <property type="match status" value="1"/>
</dbReference>
<dbReference type="InterPro" id="IPR020635">
    <property type="entry name" value="Tyr_kinase_cat_dom"/>
</dbReference>
<dbReference type="PANTHER" id="PTHR24416">
    <property type="entry name" value="TYROSINE-PROTEIN KINASE RECEPTOR"/>
    <property type="match status" value="1"/>
</dbReference>
<dbReference type="InterPro" id="IPR002172">
    <property type="entry name" value="LDrepeatLR_classA_rpt"/>
</dbReference>
<evidence type="ECO:0000256" key="19">
    <source>
        <dbReference type="SAM" id="Phobius"/>
    </source>
</evidence>
<evidence type="ECO:0000256" key="14">
    <source>
        <dbReference type="ARBA" id="ARBA00023180"/>
    </source>
</evidence>
<evidence type="ECO:0000256" key="18">
    <source>
        <dbReference type="RuleBase" id="RU000312"/>
    </source>
</evidence>
<dbReference type="CDD" id="cd00112">
    <property type="entry name" value="LDLa"/>
    <property type="match status" value="1"/>
</dbReference>
<comment type="catalytic activity">
    <reaction evidence="15 18">
        <text>L-tyrosyl-[protein] + ATP = O-phospho-L-tyrosyl-[protein] + ADP + H(+)</text>
        <dbReference type="Rhea" id="RHEA:10596"/>
        <dbReference type="Rhea" id="RHEA-COMP:10136"/>
        <dbReference type="Rhea" id="RHEA-COMP:20101"/>
        <dbReference type="ChEBI" id="CHEBI:15378"/>
        <dbReference type="ChEBI" id="CHEBI:30616"/>
        <dbReference type="ChEBI" id="CHEBI:46858"/>
        <dbReference type="ChEBI" id="CHEBI:61978"/>
        <dbReference type="ChEBI" id="CHEBI:456216"/>
        <dbReference type="EC" id="2.7.10.1"/>
    </reaction>
</comment>
<dbReference type="GO" id="GO:0005886">
    <property type="term" value="C:plasma membrane"/>
    <property type="evidence" value="ECO:0007669"/>
    <property type="project" value="UniProtKB-SubCell"/>
</dbReference>
<evidence type="ECO:0000256" key="8">
    <source>
        <dbReference type="ARBA" id="ARBA00022840"/>
    </source>
</evidence>
<comment type="caution">
    <text evidence="16">Lacks conserved residue(s) required for the propagation of feature annotation.</text>
</comment>
<dbReference type="SMART" id="SM00192">
    <property type="entry name" value="LDLa"/>
    <property type="match status" value="1"/>
</dbReference>
<dbReference type="PROSITE" id="PS00107">
    <property type="entry name" value="PROTEIN_KINASE_ATP"/>
    <property type="match status" value="1"/>
</dbReference>
<keyword evidence="14" id="KW-0325">Glycoprotein</keyword>
<dbReference type="OrthoDB" id="73209at2759"/>
<dbReference type="InterPro" id="IPR000719">
    <property type="entry name" value="Prot_kinase_dom"/>
</dbReference>
<keyword evidence="4 18" id="KW-0812">Transmembrane</keyword>
<dbReference type="InterPro" id="IPR050122">
    <property type="entry name" value="RTK"/>
</dbReference>
<dbReference type="GO" id="GO:0045664">
    <property type="term" value="P:regulation of neuron differentiation"/>
    <property type="evidence" value="ECO:0007669"/>
    <property type="project" value="TreeGrafter"/>
</dbReference>
<keyword evidence="18" id="KW-0597">Phosphoprotein</keyword>
<dbReference type="PROSITE" id="PS00109">
    <property type="entry name" value="PROTEIN_KINASE_TYR"/>
    <property type="match status" value="1"/>
</dbReference>
<dbReference type="Pfam" id="PF07714">
    <property type="entry name" value="PK_Tyr_Ser-Thr"/>
    <property type="match status" value="1"/>
</dbReference>
<keyword evidence="24" id="KW-1185">Reference proteome</keyword>
<feature type="binding site" evidence="17">
    <location>
        <position position="1057"/>
    </location>
    <ligand>
        <name>ATP</name>
        <dbReference type="ChEBI" id="CHEBI:30616"/>
    </ligand>
</feature>
<evidence type="ECO:0000256" key="17">
    <source>
        <dbReference type="PROSITE-ProRule" id="PRU10141"/>
    </source>
</evidence>